<feature type="region of interest" description="Disordered" evidence="1">
    <location>
        <begin position="1"/>
        <end position="74"/>
    </location>
</feature>
<reference evidence="2 4" key="2">
    <citation type="journal article" date="2018" name="PLoS ONE">
        <title>The draft genome of Kipferlia bialata reveals reductive genome evolution in fornicate parasites.</title>
        <authorList>
            <person name="Tanifuji G."/>
            <person name="Takabayashi S."/>
            <person name="Kume K."/>
            <person name="Takagi M."/>
            <person name="Nakayama T."/>
            <person name="Kamikawa R."/>
            <person name="Inagaki Y."/>
            <person name="Hashimoto T."/>
        </authorList>
    </citation>
    <scope>NUCLEOTIDE SEQUENCE [LARGE SCALE GENOMIC DNA]</scope>
    <source>
        <strain evidence="2">NY0173</strain>
    </source>
</reference>
<feature type="compositionally biased region" description="Low complexity" evidence="1">
    <location>
        <begin position="209"/>
        <end position="218"/>
    </location>
</feature>
<accession>A0A391NQ38</accession>
<keyword evidence="4" id="KW-1185">Reference proteome</keyword>
<proteinExistence type="predicted"/>
<comment type="caution">
    <text evidence="2">The sequence shown here is derived from an EMBL/GenBank/DDBJ whole genome shotgun (WGS) entry which is preliminary data.</text>
</comment>
<organism evidence="2 4">
    <name type="scientific">Kipferlia bialata</name>
    <dbReference type="NCBI Taxonomy" id="797122"/>
    <lineage>
        <taxon>Eukaryota</taxon>
        <taxon>Metamonada</taxon>
        <taxon>Carpediemonas-like organisms</taxon>
        <taxon>Kipferlia</taxon>
    </lineage>
</organism>
<sequence>MQFSQGWMGPAVDQGQAGRQVQPHFGHAYPGNPRPVSHDLGQQHEWPQAPRQAMRDPRSHPHQQPQAVSGMWQGGQRVSGREREAYPPVPTQMSQMPPFPPHTMYGGAQFQYPQQYAMRSYPQGQPVPQRVYPSSVPAGFGRGFTPVPQQLAQQAQMAQLPPRYPYSGDGMQRPTGRMSTGHGQPQPQGYMPYGSVPAPAPVRAPSPPVQARQVAAPQAASDSAAASFALNLAMPDSTGYESGREDGILSARSGHSLSSAGDSSAPDAGSPELMLPDFLSMPPPSLTPSRGRDYGGDTKGETPSAFYNPFDGRPRAGSEIVRSSEPMYGDGTGSGGSDFSLDLSLPSIFSGSISQPGSSRGQKQRSVRDTHPAPFASARGTRPPPQAGATVVGGEQGARRASDSMHVPYTHGLSQEAMRPCLKEGVYSTLDDAQEEDQPADLDTGEDPQVSSPLAVDTVPVVPNCGSGGSHSKASEAETDLPLLKWIRWAREGPGEK</sequence>
<feature type="compositionally biased region" description="Polar residues" evidence="1">
    <location>
        <begin position="177"/>
        <end position="187"/>
    </location>
</feature>
<feature type="region of interest" description="Disordered" evidence="1">
    <location>
        <begin position="239"/>
        <end position="478"/>
    </location>
</feature>
<feature type="compositionally biased region" description="Low complexity" evidence="1">
    <location>
        <begin position="253"/>
        <end position="271"/>
    </location>
</feature>
<evidence type="ECO:0000313" key="2">
    <source>
        <dbReference type="EMBL" id="GCA62386.1"/>
    </source>
</evidence>
<feature type="compositionally biased region" description="Pro residues" evidence="1">
    <location>
        <begin position="198"/>
        <end position="208"/>
    </location>
</feature>
<feature type="compositionally biased region" description="Acidic residues" evidence="1">
    <location>
        <begin position="432"/>
        <end position="446"/>
    </location>
</feature>
<feature type="compositionally biased region" description="Polar residues" evidence="1">
    <location>
        <begin position="349"/>
        <end position="361"/>
    </location>
</feature>
<protein>
    <submittedName>
        <fullName evidence="2">Uncharacterized protein</fullName>
    </submittedName>
</protein>
<evidence type="ECO:0000256" key="1">
    <source>
        <dbReference type="SAM" id="MobiDB-lite"/>
    </source>
</evidence>
<evidence type="ECO:0000313" key="4">
    <source>
        <dbReference type="Proteomes" id="UP000265618"/>
    </source>
</evidence>
<gene>
    <name evidence="2" type="ORF">KIPB_003154</name>
    <name evidence="3" type="ORF">KIPB_005750</name>
</gene>
<dbReference type="EMBL" id="BDIP01001381">
    <property type="protein sequence ID" value="GCA62776.1"/>
    <property type="molecule type" value="Genomic_DNA"/>
</dbReference>
<dbReference type="Proteomes" id="UP000265618">
    <property type="component" value="Unassembled WGS sequence"/>
</dbReference>
<evidence type="ECO:0000313" key="3">
    <source>
        <dbReference type="EMBL" id="GCA62776.1"/>
    </source>
</evidence>
<dbReference type="EMBL" id="BDIP01000584">
    <property type="protein sequence ID" value="GCA62386.1"/>
    <property type="molecule type" value="Genomic_DNA"/>
</dbReference>
<reference evidence="2" key="1">
    <citation type="submission" date="2016-10" db="EMBL/GenBank/DDBJ databases">
        <authorList>
            <person name="Tanifuji G."/>
            <person name="Kume K."/>
            <person name="Nakayama T."/>
            <person name="Takabayashi S."/>
            <person name="Hashimoto T."/>
        </authorList>
    </citation>
    <scope>NUCLEOTIDE SEQUENCE</scope>
    <source>
        <strain evidence="2">NY0173</strain>
    </source>
</reference>
<name>A0A391NQ38_9EUKA</name>
<dbReference type="AlphaFoldDB" id="A0A391NQ38"/>
<feature type="compositionally biased region" description="Basic and acidic residues" evidence="1">
    <location>
        <begin position="290"/>
        <end position="300"/>
    </location>
</feature>
<feature type="region of interest" description="Disordered" evidence="1">
    <location>
        <begin position="169"/>
        <end position="218"/>
    </location>
</feature>
<feature type="compositionally biased region" description="Low complexity" evidence="1">
    <location>
        <begin position="337"/>
        <end position="347"/>
    </location>
</feature>